<sequence>MTSTEHNTYGPGHAVAHVKHHEWRTAENSAAHLVPHLKSAVAQNPKPRLLDVGAGSGTITASLAKHMPEGEVVATDISDDILARAKAYADAQGLGNITFQRASIYELPFADGFFDVTHAHQVLTHLDSPIDAIREMLRVTKPGGLLSLREIDMAMWCWWPDSPALGQFQQVTAKVQTAYGGCGTAGRQLLSWAIQAGAKRDDIDFGFGTWCLSSPSDREPWAQSMTARLREGPMRAKALELEIATEGELDLMIKAWEDWQAMEDAVLGVVNGEAIIRKI</sequence>
<keyword evidence="3" id="KW-0808">Transferase</keyword>
<evidence type="ECO:0000313" key="4">
    <source>
        <dbReference type="Proteomes" id="UP000078544"/>
    </source>
</evidence>
<dbReference type="OrthoDB" id="10017101at2759"/>
<dbReference type="Pfam" id="PF08241">
    <property type="entry name" value="Methyltransf_11"/>
    <property type="match status" value="1"/>
</dbReference>
<dbReference type="InterPro" id="IPR013216">
    <property type="entry name" value="Methyltransf_11"/>
</dbReference>
<accession>A0A167YAX7</accession>
<dbReference type="STRING" id="1081109.A0A167YAX7"/>
<dbReference type="GO" id="GO:0032259">
    <property type="term" value="P:methylation"/>
    <property type="evidence" value="ECO:0007669"/>
    <property type="project" value="UniProtKB-KW"/>
</dbReference>
<evidence type="ECO:0000313" key="3">
    <source>
        <dbReference type="EMBL" id="KZZ91086.1"/>
    </source>
</evidence>
<dbReference type="InterPro" id="IPR029063">
    <property type="entry name" value="SAM-dependent_MTases_sf"/>
</dbReference>
<comment type="caution">
    <text evidence="3">The sequence shown here is derived from an EMBL/GenBank/DDBJ whole genome shotgun (WGS) entry which is preliminary data.</text>
</comment>
<dbReference type="GO" id="GO:0008757">
    <property type="term" value="F:S-adenosylmethionine-dependent methyltransferase activity"/>
    <property type="evidence" value="ECO:0007669"/>
    <property type="project" value="InterPro"/>
</dbReference>
<dbReference type="PANTHER" id="PTHR43591">
    <property type="entry name" value="METHYLTRANSFERASE"/>
    <property type="match status" value="1"/>
</dbReference>
<keyword evidence="3" id="KW-0489">Methyltransferase</keyword>
<comment type="similarity">
    <text evidence="1">Belongs to the methyltransferase superfamily. LaeA methyltransferase family.</text>
</comment>
<keyword evidence="4" id="KW-1185">Reference proteome</keyword>
<dbReference type="CDD" id="cd02440">
    <property type="entry name" value="AdoMet_MTases"/>
    <property type="match status" value="1"/>
</dbReference>
<organism evidence="3 4">
    <name type="scientific">Moelleriella libera RCEF 2490</name>
    <dbReference type="NCBI Taxonomy" id="1081109"/>
    <lineage>
        <taxon>Eukaryota</taxon>
        <taxon>Fungi</taxon>
        <taxon>Dikarya</taxon>
        <taxon>Ascomycota</taxon>
        <taxon>Pezizomycotina</taxon>
        <taxon>Sordariomycetes</taxon>
        <taxon>Hypocreomycetidae</taxon>
        <taxon>Hypocreales</taxon>
        <taxon>Clavicipitaceae</taxon>
        <taxon>Moelleriella</taxon>
    </lineage>
</organism>
<dbReference type="Proteomes" id="UP000078544">
    <property type="component" value="Unassembled WGS sequence"/>
</dbReference>
<dbReference type="AlphaFoldDB" id="A0A167YAX7"/>
<evidence type="ECO:0000256" key="1">
    <source>
        <dbReference type="ARBA" id="ARBA00038158"/>
    </source>
</evidence>
<feature type="domain" description="Methyltransferase type 11" evidence="2">
    <location>
        <begin position="50"/>
        <end position="147"/>
    </location>
</feature>
<protein>
    <submittedName>
        <fullName evidence="3">Methylase involved in ubiquinone/menaquinone biosynthesis</fullName>
    </submittedName>
</protein>
<dbReference type="Gene3D" id="3.40.50.150">
    <property type="entry name" value="Vaccinia Virus protein VP39"/>
    <property type="match status" value="1"/>
</dbReference>
<keyword evidence="3" id="KW-0830">Ubiquinone</keyword>
<gene>
    <name evidence="3" type="ORF">AAL_06827</name>
</gene>
<dbReference type="PANTHER" id="PTHR43591:SF24">
    <property type="entry name" value="2-METHOXY-6-POLYPRENYL-1,4-BENZOQUINOL METHYLASE, MITOCHONDRIAL"/>
    <property type="match status" value="1"/>
</dbReference>
<dbReference type="EMBL" id="AZGY01000019">
    <property type="protein sequence ID" value="KZZ91086.1"/>
    <property type="molecule type" value="Genomic_DNA"/>
</dbReference>
<evidence type="ECO:0000259" key="2">
    <source>
        <dbReference type="Pfam" id="PF08241"/>
    </source>
</evidence>
<dbReference type="SUPFAM" id="SSF53335">
    <property type="entry name" value="S-adenosyl-L-methionine-dependent methyltransferases"/>
    <property type="match status" value="1"/>
</dbReference>
<reference evidence="3 4" key="1">
    <citation type="journal article" date="2016" name="Genome Biol. Evol.">
        <title>Divergent and convergent evolution of fungal pathogenicity.</title>
        <authorList>
            <person name="Shang Y."/>
            <person name="Xiao G."/>
            <person name="Zheng P."/>
            <person name="Cen K."/>
            <person name="Zhan S."/>
            <person name="Wang C."/>
        </authorList>
    </citation>
    <scope>NUCLEOTIDE SEQUENCE [LARGE SCALE GENOMIC DNA]</scope>
    <source>
        <strain evidence="3 4">RCEF 2490</strain>
    </source>
</reference>
<name>A0A167YAX7_9HYPO</name>
<proteinExistence type="inferred from homology"/>